<dbReference type="GO" id="GO:0005230">
    <property type="term" value="F:extracellular ligand-gated monoatomic ion channel activity"/>
    <property type="evidence" value="ECO:0007669"/>
    <property type="project" value="InterPro"/>
</dbReference>
<keyword evidence="2 20" id="KW-0813">Transport</keyword>
<feature type="region of interest" description="Disordered" evidence="21">
    <location>
        <begin position="26"/>
        <end position="47"/>
    </location>
</feature>
<dbReference type="PROSITE" id="PS00236">
    <property type="entry name" value="NEUROTR_ION_CHANNEL"/>
    <property type="match status" value="1"/>
</dbReference>
<feature type="domain" description="Neurotransmitter-gated ion-channel transmembrane" evidence="23">
    <location>
        <begin position="300"/>
        <end position="382"/>
    </location>
</feature>
<name>A0A913XF69_EXADI</name>
<dbReference type="InterPro" id="IPR018000">
    <property type="entry name" value="Neurotransmitter_ion_chnl_CS"/>
</dbReference>
<protein>
    <recommendedName>
        <fullName evidence="19">Gamma-aminobutyric acid receptor subunit beta</fullName>
    </recommendedName>
</protein>
<dbReference type="Pfam" id="PF02932">
    <property type="entry name" value="Neur_chan_memb"/>
    <property type="match status" value="1"/>
</dbReference>
<evidence type="ECO:0000256" key="7">
    <source>
        <dbReference type="ARBA" id="ARBA00023018"/>
    </source>
</evidence>
<dbReference type="SUPFAM" id="SSF90112">
    <property type="entry name" value="Neurotransmitter-gated ion-channel transmembrane pore"/>
    <property type="match status" value="1"/>
</dbReference>
<dbReference type="InterPro" id="IPR006202">
    <property type="entry name" value="Neur_chan_lig-bd"/>
</dbReference>
<dbReference type="RefSeq" id="XP_028515719.1">
    <property type="nucleotide sequence ID" value="XM_028659918.1"/>
</dbReference>
<dbReference type="OrthoDB" id="8890589at2759"/>
<evidence type="ECO:0000256" key="10">
    <source>
        <dbReference type="ARBA" id="ARBA00023157"/>
    </source>
</evidence>
<feature type="transmembrane region" description="Helical" evidence="20">
    <location>
        <begin position="358"/>
        <end position="377"/>
    </location>
</feature>
<dbReference type="FunFam" id="2.70.170.10:FF:000021">
    <property type="entry name" value="Gamma-aminobutyric acid receptor isoform 3b"/>
    <property type="match status" value="1"/>
</dbReference>
<dbReference type="Gene3D" id="1.20.58.390">
    <property type="entry name" value="Neurotransmitter-gated ion-channel transmembrane domain"/>
    <property type="match status" value="1"/>
</dbReference>
<feature type="transmembrane region" description="Helical" evidence="20">
    <location>
        <begin position="293"/>
        <end position="319"/>
    </location>
</feature>
<evidence type="ECO:0000256" key="15">
    <source>
        <dbReference type="ARBA" id="ARBA00023257"/>
    </source>
</evidence>
<evidence type="ECO:0000256" key="17">
    <source>
        <dbReference type="ARBA" id="ARBA00023303"/>
    </source>
</evidence>
<feature type="compositionally biased region" description="Polar residues" evidence="21">
    <location>
        <begin position="26"/>
        <end position="43"/>
    </location>
</feature>
<evidence type="ECO:0000256" key="2">
    <source>
        <dbReference type="ARBA" id="ARBA00022448"/>
    </source>
</evidence>
<dbReference type="NCBIfam" id="TIGR00860">
    <property type="entry name" value="LIC"/>
    <property type="match status" value="1"/>
</dbReference>
<dbReference type="EnsemblMetazoa" id="XM_021047854.2">
    <property type="protein sequence ID" value="XP_020903513.1"/>
    <property type="gene ID" value="LOC110241930"/>
</dbReference>
<feature type="transmembrane region" description="Helical" evidence="20">
    <location>
        <begin position="326"/>
        <end position="346"/>
    </location>
</feature>
<evidence type="ECO:0000256" key="12">
    <source>
        <dbReference type="ARBA" id="ARBA00023173"/>
    </source>
</evidence>
<evidence type="ECO:0000256" key="16">
    <source>
        <dbReference type="ARBA" id="ARBA00023286"/>
    </source>
</evidence>
<evidence type="ECO:0000256" key="5">
    <source>
        <dbReference type="ARBA" id="ARBA00022729"/>
    </source>
</evidence>
<dbReference type="PRINTS" id="PR00252">
    <property type="entry name" value="NRIONCHANNEL"/>
</dbReference>
<evidence type="ECO:0000313" key="24">
    <source>
        <dbReference type="EnsemblMetazoa" id="XP_020903512.1"/>
    </source>
</evidence>
<evidence type="ECO:0000256" key="18">
    <source>
        <dbReference type="ARBA" id="ARBA00034104"/>
    </source>
</evidence>
<evidence type="ECO:0000256" key="13">
    <source>
        <dbReference type="ARBA" id="ARBA00023180"/>
    </source>
</evidence>
<dbReference type="PANTHER" id="PTHR18945">
    <property type="entry name" value="NEUROTRANSMITTER GATED ION CHANNEL"/>
    <property type="match status" value="1"/>
</dbReference>
<feature type="chain" id="PRO_5039737625" description="Gamma-aminobutyric acid receptor subunit beta" evidence="20">
    <location>
        <begin position="19"/>
        <end position="497"/>
    </location>
</feature>
<dbReference type="SUPFAM" id="SSF63712">
    <property type="entry name" value="Nicotinic receptor ligand binding domain-like"/>
    <property type="match status" value="1"/>
</dbReference>
<keyword evidence="25" id="KW-1185">Reference proteome</keyword>
<dbReference type="RefSeq" id="XP_020903512.1">
    <property type="nucleotide sequence ID" value="XM_021047853.2"/>
</dbReference>
<evidence type="ECO:0000256" key="9">
    <source>
        <dbReference type="ARBA" id="ARBA00023136"/>
    </source>
</evidence>
<evidence type="ECO:0000256" key="21">
    <source>
        <dbReference type="SAM" id="MobiDB-lite"/>
    </source>
</evidence>
<comment type="similarity">
    <text evidence="1">Belongs to the ligand-gated ion channel (TC 1.A.9) family. Gamma-aminobutyric acid receptor (TC 1.A.9.5) subfamily.</text>
</comment>
<dbReference type="GO" id="GO:0005254">
    <property type="term" value="F:chloride channel activity"/>
    <property type="evidence" value="ECO:0007669"/>
    <property type="project" value="UniProtKB-KW"/>
</dbReference>
<evidence type="ECO:0000313" key="25">
    <source>
        <dbReference type="Proteomes" id="UP000887567"/>
    </source>
</evidence>
<dbReference type="Gene3D" id="2.70.170.10">
    <property type="entry name" value="Neurotransmitter-gated ion-channel ligand-binding domain"/>
    <property type="match status" value="1"/>
</dbReference>
<dbReference type="InterPro" id="IPR006201">
    <property type="entry name" value="Neur_channel"/>
</dbReference>
<keyword evidence="7" id="KW-0770">Synapse</keyword>
<evidence type="ECO:0000256" key="6">
    <source>
        <dbReference type="ARBA" id="ARBA00022989"/>
    </source>
</evidence>
<evidence type="ECO:0000259" key="22">
    <source>
        <dbReference type="Pfam" id="PF02931"/>
    </source>
</evidence>
<dbReference type="RefSeq" id="XP_028515718.1">
    <property type="nucleotide sequence ID" value="XM_028659917.1"/>
</dbReference>
<dbReference type="RefSeq" id="XP_020903513.1">
    <property type="nucleotide sequence ID" value="XM_021047854.2"/>
</dbReference>
<feature type="signal peptide" evidence="20">
    <location>
        <begin position="1"/>
        <end position="18"/>
    </location>
</feature>
<dbReference type="InterPro" id="IPR036719">
    <property type="entry name" value="Neuro-gated_channel_TM_sf"/>
</dbReference>
<dbReference type="Pfam" id="PF02931">
    <property type="entry name" value="Neur_chan_LBD"/>
    <property type="match status" value="1"/>
</dbReference>
<dbReference type="GO" id="GO:0034707">
    <property type="term" value="C:chloride channel complex"/>
    <property type="evidence" value="ECO:0007669"/>
    <property type="project" value="UniProtKB-KW"/>
</dbReference>
<dbReference type="CDD" id="cd18990">
    <property type="entry name" value="LGIC_ECD_GABAAR"/>
    <property type="match status" value="1"/>
</dbReference>
<proteinExistence type="inferred from homology"/>
<dbReference type="CDD" id="cd19049">
    <property type="entry name" value="LGIC_TM_anion"/>
    <property type="match status" value="1"/>
</dbReference>
<evidence type="ECO:0000256" key="19">
    <source>
        <dbReference type="ARBA" id="ARBA00071250"/>
    </source>
</evidence>
<dbReference type="AlphaFoldDB" id="A0A913XF69"/>
<keyword evidence="6 20" id="KW-1133">Transmembrane helix</keyword>
<dbReference type="PRINTS" id="PR00253">
    <property type="entry name" value="GABAARECEPTR"/>
</dbReference>
<accession>A0A913XF69</accession>
<keyword evidence="15" id="KW-0628">Postsynaptic cell membrane</keyword>
<dbReference type="InterPro" id="IPR038050">
    <property type="entry name" value="Neuro_actylchol_rec"/>
</dbReference>
<evidence type="ECO:0000256" key="11">
    <source>
        <dbReference type="ARBA" id="ARBA00023170"/>
    </source>
</evidence>
<keyword evidence="10" id="KW-1015">Disulfide bond</keyword>
<dbReference type="InterPro" id="IPR006029">
    <property type="entry name" value="Neurotrans-gated_channel_TM"/>
</dbReference>
<keyword evidence="9 20" id="KW-0472">Membrane</keyword>
<keyword evidence="8 20" id="KW-0406">Ion transport</keyword>
<keyword evidence="5 20" id="KW-0732">Signal</keyword>
<dbReference type="GeneID" id="110241930"/>
<evidence type="ECO:0000256" key="3">
    <source>
        <dbReference type="ARBA" id="ARBA00022475"/>
    </source>
</evidence>
<dbReference type="OMA" id="TIYWHIS"/>
<dbReference type="InterPro" id="IPR006028">
    <property type="entry name" value="GABAA/Glycine_rcpt"/>
</dbReference>
<dbReference type="InterPro" id="IPR036734">
    <property type="entry name" value="Neur_chan_lig-bd_sf"/>
</dbReference>
<dbReference type="GO" id="GO:0004888">
    <property type="term" value="F:transmembrane signaling receptor activity"/>
    <property type="evidence" value="ECO:0007669"/>
    <property type="project" value="InterPro"/>
</dbReference>
<evidence type="ECO:0000259" key="23">
    <source>
        <dbReference type="Pfam" id="PF02932"/>
    </source>
</evidence>
<dbReference type="Proteomes" id="UP000887567">
    <property type="component" value="Unplaced"/>
</dbReference>
<organism evidence="24 25">
    <name type="scientific">Exaiptasia diaphana</name>
    <name type="common">Tropical sea anemone</name>
    <name type="synonym">Aiptasia pulchella</name>
    <dbReference type="NCBI Taxonomy" id="2652724"/>
    <lineage>
        <taxon>Eukaryota</taxon>
        <taxon>Metazoa</taxon>
        <taxon>Cnidaria</taxon>
        <taxon>Anthozoa</taxon>
        <taxon>Hexacorallia</taxon>
        <taxon>Actiniaria</taxon>
        <taxon>Aiptasiidae</taxon>
        <taxon>Exaiptasia</taxon>
    </lineage>
</organism>
<keyword evidence="3" id="KW-1003">Cell membrane</keyword>
<comment type="subcellular location">
    <subcellularLocation>
        <location evidence="18">Postsynaptic cell membrane</location>
        <topology evidence="18">Multi-pass membrane protein</topology>
    </subcellularLocation>
</comment>
<keyword evidence="17 20" id="KW-0407">Ion channel</keyword>
<dbReference type="EnsemblMetazoa" id="XM_028659917.1">
    <property type="protein sequence ID" value="XP_028515718.1"/>
    <property type="gene ID" value="LOC110241930"/>
</dbReference>
<reference evidence="24" key="1">
    <citation type="submission" date="2022-11" db="UniProtKB">
        <authorList>
            <consortium name="EnsemblMetazoa"/>
        </authorList>
    </citation>
    <scope>IDENTIFICATION</scope>
</reference>
<sequence length="497" mass="57329">MTSSSYVIFGIVIIYSSAETIFASNETSSSSSADKGNPTTAPSKHNDFFLGTVHPDSKLHKITHDNDSNRQPIKEKNTTEELLQTILNNIKLKSDSRLRPKLGRDPVVVYTDMYILDIGDISEAKMQFRVSFFYRMYWRDERLSYEETGYKKRLALNAKMVEDMWIPDIYFVNEKDGTKHDLTKQNEVVRVWPDGKVFHSIRLSMTASCPMRLHNYPMDKQICSLSFESFSYPVNELNFKWRKDGGNKEVMVSDKLEIPQFILTEFSTSSELANFTTGSYSRLTVIFKFERSIGFFLIQTYIPAYLIVMLSWIAFWIHYTSTPARIGLGITTVLTMTTLTNSARASLPKVSYVKSIEWFLIMCFTYVFMSLVEFGCVSYEVKTKIQKGVQAVNEVENNEHDQQDPDKENALFLADKESGRVNNGECRQLSKLPMRIRQRFGTPPPDHKLVKQRSFSKKEIEAMEPVVDRYARIIFPVSFVCLNITYWIMTYNASQAV</sequence>
<dbReference type="EnsemblMetazoa" id="XM_028659918.1">
    <property type="protein sequence ID" value="XP_028515719.1"/>
    <property type="gene ID" value="LOC110241930"/>
</dbReference>
<keyword evidence="11" id="KW-0675">Receptor</keyword>
<evidence type="ECO:0000256" key="14">
    <source>
        <dbReference type="ARBA" id="ARBA00023214"/>
    </source>
</evidence>
<evidence type="ECO:0000256" key="4">
    <source>
        <dbReference type="ARBA" id="ARBA00022692"/>
    </source>
</evidence>
<evidence type="ECO:0000256" key="1">
    <source>
        <dbReference type="ARBA" id="ARBA00010180"/>
    </source>
</evidence>
<feature type="domain" description="Neurotransmitter-gated ion-channel ligand-binding" evidence="22">
    <location>
        <begin position="84"/>
        <end position="291"/>
    </location>
</feature>
<keyword evidence="12" id="KW-0869">Chloride channel</keyword>
<dbReference type="EnsemblMetazoa" id="XM_021047853.2">
    <property type="protein sequence ID" value="XP_020903512.1"/>
    <property type="gene ID" value="LOC110241930"/>
</dbReference>
<keyword evidence="16" id="KW-1071">Ligand-gated ion channel</keyword>
<keyword evidence="4 20" id="KW-0812">Transmembrane</keyword>
<evidence type="ECO:0000256" key="8">
    <source>
        <dbReference type="ARBA" id="ARBA00023065"/>
    </source>
</evidence>
<keyword evidence="14" id="KW-0868">Chloride</keyword>
<keyword evidence="13" id="KW-0325">Glycoprotein</keyword>
<evidence type="ECO:0000256" key="20">
    <source>
        <dbReference type="RuleBase" id="RU000687"/>
    </source>
</evidence>
<feature type="transmembrane region" description="Helical" evidence="20">
    <location>
        <begin position="470"/>
        <end position="489"/>
    </location>
</feature>
<dbReference type="GO" id="GO:0045211">
    <property type="term" value="C:postsynaptic membrane"/>
    <property type="evidence" value="ECO:0007669"/>
    <property type="project" value="UniProtKB-SubCell"/>
</dbReference>
<dbReference type="KEGG" id="epa:110241930"/>